<accession>A0AAE1TSB5</accession>
<keyword evidence="3" id="KW-1185">Reference proteome</keyword>
<feature type="transmembrane region" description="Helical" evidence="1">
    <location>
        <begin position="39"/>
        <end position="62"/>
    </location>
</feature>
<dbReference type="AlphaFoldDB" id="A0AAE1TSB5"/>
<dbReference type="EMBL" id="JAWZYT010004530">
    <property type="protein sequence ID" value="KAK4293495.1"/>
    <property type="molecule type" value="Genomic_DNA"/>
</dbReference>
<sequence length="153" mass="16998">MLRGWSTVVGYVITTFLIITQVGFCCVYVVFIAQNLHQYLAPISLAAGVLQVIGLAITFYYMLRDLPVVPENVPAWAGWKNLPLYFGSAIYAFEGIGLVLPLENKMATPVAFGRCMSPYEVLTPSITRRFSNSTPVKARLAELCLTYYIGFVD</sequence>
<keyword evidence="1" id="KW-1133">Transmembrane helix</keyword>
<gene>
    <name evidence="2" type="ORF">Pmani_033804</name>
</gene>
<keyword evidence="1" id="KW-0472">Membrane</keyword>
<evidence type="ECO:0000256" key="1">
    <source>
        <dbReference type="SAM" id="Phobius"/>
    </source>
</evidence>
<keyword evidence="1" id="KW-0812">Transmembrane</keyword>
<comment type="caution">
    <text evidence="2">The sequence shown here is derived from an EMBL/GenBank/DDBJ whole genome shotgun (WGS) entry which is preliminary data.</text>
</comment>
<organism evidence="2 3">
    <name type="scientific">Petrolisthes manimaculis</name>
    <dbReference type="NCBI Taxonomy" id="1843537"/>
    <lineage>
        <taxon>Eukaryota</taxon>
        <taxon>Metazoa</taxon>
        <taxon>Ecdysozoa</taxon>
        <taxon>Arthropoda</taxon>
        <taxon>Crustacea</taxon>
        <taxon>Multicrustacea</taxon>
        <taxon>Malacostraca</taxon>
        <taxon>Eumalacostraca</taxon>
        <taxon>Eucarida</taxon>
        <taxon>Decapoda</taxon>
        <taxon>Pleocyemata</taxon>
        <taxon>Anomura</taxon>
        <taxon>Galatheoidea</taxon>
        <taxon>Porcellanidae</taxon>
        <taxon>Petrolisthes</taxon>
    </lineage>
</organism>
<dbReference type="Proteomes" id="UP001292094">
    <property type="component" value="Unassembled WGS sequence"/>
</dbReference>
<evidence type="ECO:0000313" key="3">
    <source>
        <dbReference type="Proteomes" id="UP001292094"/>
    </source>
</evidence>
<evidence type="ECO:0000313" key="2">
    <source>
        <dbReference type="EMBL" id="KAK4293495.1"/>
    </source>
</evidence>
<protein>
    <submittedName>
        <fullName evidence="2">Uncharacterized protein</fullName>
    </submittedName>
</protein>
<feature type="transmembrane region" description="Helical" evidence="1">
    <location>
        <begin position="12"/>
        <end position="32"/>
    </location>
</feature>
<reference evidence="2" key="1">
    <citation type="submission" date="2023-11" db="EMBL/GenBank/DDBJ databases">
        <title>Genome assemblies of two species of porcelain crab, Petrolisthes cinctipes and Petrolisthes manimaculis (Anomura: Porcellanidae).</title>
        <authorList>
            <person name="Angst P."/>
        </authorList>
    </citation>
    <scope>NUCLEOTIDE SEQUENCE</scope>
    <source>
        <strain evidence="2">PB745_02</strain>
        <tissue evidence="2">Gill</tissue>
    </source>
</reference>
<feature type="non-terminal residue" evidence="2">
    <location>
        <position position="1"/>
    </location>
</feature>
<proteinExistence type="predicted"/>
<feature type="transmembrane region" description="Helical" evidence="1">
    <location>
        <begin position="82"/>
        <end position="102"/>
    </location>
</feature>
<name>A0AAE1TSB5_9EUCA</name>